<evidence type="ECO:0000256" key="1">
    <source>
        <dbReference type="ARBA" id="ARBA00004651"/>
    </source>
</evidence>
<dbReference type="PANTHER" id="PTHR30269">
    <property type="entry name" value="TRANSMEMBRANE PROTEIN YFCA"/>
    <property type="match status" value="1"/>
</dbReference>
<feature type="transmembrane region" description="Helical" evidence="8">
    <location>
        <begin position="146"/>
        <end position="179"/>
    </location>
</feature>
<keyword evidence="6 8" id="KW-1133">Transmembrane helix</keyword>
<dbReference type="Proteomes" id="UP000258927">
    <property type="component" value="Chromosome"/>
</dbReference>
<protein>
    <recommendedName>
        <fullName evidence="8">Probable membrane transporter protein</fullName>
    </recommendedName>
</protein>
<dbReference type="RefSeq" id="WP_245985740.1">
    <property type="nucleotide sequence ID" value="NZ_CP021330.1"/>
</dbReference>
<evidence type="ECO:0000313" key="9">
    <source>
        <dbReference type="EMBL" id="AVX04947.1"/>
    </source>
</evidence>
<dbReference type="InterPro" id="IPR002781">
    <property type="entry name" value="TM_pro_TauE-like"/>
</dbReference>
<accession>A0A2R4MFX5</accession>
<evidence type="ECO:0000256" key="7">
    <source>
        <dbReference type="ARBA" id="ARBA00023136"/>
    </source>
</evidence>
<keyword evidence="7 8" id="KW-0472">Membrane</keyword>
<dbReference type="PANTHER" id="PTHR30269:SF0">
    <property type="entry name" value="MEMBRANE TRANSPORTER PROTEIN YFCA-RELATED"/>
    <property type="match status" value="1"/>
</dbReference>
<dbReference type="AlphaFoldDB" id="A0A2R4MFX5"/>
<keyword evidence="10" id="KW-1185">Reference proteome</keyword>
<proteinExistence type="inferred from homology"/>
<evidence type="ECO:0000256" key="2">
    <source>
        <dbReference type="ARBA" id="ARBA00009142"/>
    </source>
</evidence>
<feature type="transmembrane region" description="Helical" evidence="8">
    <location>
        <begin position="243"/>
        <end position="261"/>
    </location>
</feature>
<evidence type="ECO:0000256" key="4">
    <source>
        <dbReference type="ARBA" id="ARBA00022475"/>
    </source>
</evidence>
<gene>
    <name evidence="9" type="ORF">MXMO3_02435</name>
</gene>
<dbReference type="KEGG" id="mmyr:MXMO3_02435"/>
<keyword evidence="3" id="KW-0813">Transport</keyword>
<evidence type="ECO:0000256" key="3">
    <source>
        <dbReference type="ARBA" id="ARBA00022448"/>
    </source>
</evidence>
<sequence length="265" mass="27941">MRASLDQKDNILDWIILFFAGLGAGALNALAGGGSFVIFPALMLVGVPPVAANATNTFACLPGYASGAIGFYDAIMANRQRIVLYSIIALVAGYLGAEALLLVSDAQFSTIVPWLMLFAVLAFSFGGQLNSYLVSRSSGSKRAARAGAIGTALLLTAICFYGGFFNAGLGIILLAFLVLAGYKDINGMNGIKLWLSTLVALTAVIRLAIGGSIYWLEGSVALVGATLGGYLAARLSYLIPALYVRRFVIVYGLGLTVYFFWQVYG</sequence>
<feature type="transmembrane region" description="Helical" evidence="8">
    <location>
        <begin position="82"/>
        <end position="102"/>
    </location>
</feature>
<feature type="transmembrane region" description="Helical" evidence="8">
    <location>
        <begin position="191"/>
        <end position="209"/>
    </location>
</feature>
<feature type="transmembrane region" description="Helical" evidence="8">
    <location>
        <begin position="114"/>
        <end position="134"/>
    </location>
</feature>
<feature type="transmembrane region" description="Helical" evidence="8">
    <location>
        <begin position="216"/>
        <end position="237"/>
    </location>
</feature>
<dbReference type="InterPro" id="IPR052017">
    <property type="entry name" value="TSUP"/>
</dbReference>
<evidence type="ECO:0000256" key="5">
    <source>
        <dbReference type="ARBA" id="ARBA00022692"/>
    </source>
</evidence>
<organism evidence="9 10">
    <name type="scientific">Maritalea myrionectae</name>
    <dbReference type="NCBI Taxonomy" id="454601"/>
    <lineage>
        <taxon>Bacteria</taxon>
        <taxon>Pseudomonadati</taxon>
        <taxon>Pseudomonadota</taxon>
        <taxon>Alphaproteobacteria</taxon>
        <taxon>Hyphomicrobiales</taxon>
        <taxon>Devosiaceae</taxon>
        <taxon>Maritalea</taxon>
    </lineage>
</organism>
<comment type="similarity">
    <text evidence="2 8">Belongs to the 4-toluene sulfonate uptake permease (TSUP) (TC 2.A.102) family.</text>
</comment>
<dbReference type="GO" id="GO:0005886">
    <property type="term" value="C:plasma membrane"/>
    <property type="evidence" value="ECO:0007669"/>
    <property type="project" value="UniProtKB-SubCell"/>
</dbReference>
<feature type="transmembrane region" description="Helical" evidence="8">
    <location>
        <begin position="37"/>
        <end position="61"/>
    </location>
</feature>
<evidence type="ECO:0000313" key="10">
    <source>
        <dbReference type="Proteomes" id="UP000258927"/>
    </source>
</evidence>
<dbReference type="Pfam" id="PF01925">
    <property type="entry name" value="TauE"/>
    <property type="match status" value="1"/>
</dbReference>
<keyword evidence="5 8" id="KW-0812">Transmembrane</keyword>
<evidence type="ECO:0000256" key="8">
    <source>
        <dbReference type="RuleBase" id="RU363041"/>
    </source>
</evidence>
<keyword evidence="4 8" id="KW-1003">Cell membrane</keyword>
<feature type="transmembrane region" description="Helical" evidence="8">
    <location>
        <begin position="12"/>
        <end position="31"/>
    </location>
</feature>
<dbReference type="EMBL" id="CP021330">
    <property type="protein sequence ID" value="AVX04947.1"/>
    <property type="molecule type" value="Genomic_DNA"/>
</dbReference>
<reference evidence="9 10" key="1">
    <citation type="submission" date="2017-05" db="EMBL/GenBank/DDBJ databases">
        <title>Genome Analysis of Maritalea myrionectae HL2708#5.</title>
        <authorList>
            <consortium name="Cotde Inc.-PKNU"/>
            <person name="Jang D."/>
            <person name="Oh H.-M."/>
        </authorList>
    </citation>
    <scope>NUCLEOTIDE SEQUENCE [LARGE SCALE GENOMIC DNA]</scope>
    <source>
        <strain evidence="9 10">HL2708#5</strain>
    </source>
</reference>
<comment type="subcellular location">
    <subcellularLocation>
        <location evidence="1 8">Cell membrane</location>
        <topology evidence="1 8">Multi-pass membrane protein</topology>
    </subcellularLocation>
</comment>
<evidence type="ECO:0000256" key="6">
    <source>
        <dbReference type="ARBA" id="ARBA00022989"/>
    </source>
</evidence>
<name>A0A2R4MFX5_9HYPH</name>